<evidence type="ECO:0000313" key="2">
    <source>
        <dbReference type="Proteomes" id="UP001166286"/>
    </source>
</evidence>
<name>A0AA39V4L7_9LECA</name>
<proteinExistence type="predicted"/>
<comment type="caution">
    <text evidence="1">The sequence shown here is derived from an EMBL/GenBank/DDBJ whole genome shotgun (WGS) entry which is preliminary data.</text>
</comment>
<reference evidence="1" key="1">
    <citation type="submission" date="2023-03" db="EMBL/GenBank/DDBJ databases">
        <title>Complete genome of Cladonia borealis.</title>
        <authorList>
            <person name="Park H."/>
        </authorList>
    </citation>
    <scope>NUCLEOTIDE SEQUENCE</scope>
    <source>
        <strain evidence="1">ANT050790</strain>
    </source>
</reference>
<dbReference type="EMBL" id="JAFEKC020000003">
    <property type="protein sequence ID" value="KAK0515847.1"/>
    <property type="molecule type" value="Genomic_DNA"/>
</dbReference>
<dbReference type="AlphaFoldDB" id="A0AA39V4L7"/>
<evidence type="ECO:0000313" key="1">
    <source>
        <dbReference type="EMBL" id="KAK0515847.1"/>
    </source>
</evidence>
<gene>
    <name evidence="1" type="ORF">JMJ35_001881</name>
</gene>
<organism evidence="1 2">
    <name type="scientific">Cladonia borealis</name>
    <dbReference type="NCBI Taxonomy" id="184061"/>
    <lineage>
        <taxon>Eukaryota</taxon>
        <taxon>Fungi</taxon>
        <taxon>Dikarya</taxon>
        <taxon>Ascomycota</taxon>
        <taxon>Pezizomycotina</taxon>
        <taxon>Lecanoromycetes</taxon>
        <taxon>OSLEUM clade</taxon>
        <taxon>Lecanoromycetidae</taxon>
        <taxon>Lecanorales</taxon>
        <taxon>Lecanorineae</taxon>
        <taxon>Cladoniaceae</taxon>
        <taxon>Cladonia</taxon>
    </lineage>
</organism>
<accession>A0AA39V4L7</accession>
<protein>
    <submittedName>
        <fullName evidence="1">Uncharacterized protein</fullName>
    </submittedName>
</protein>
<keyword evidence="2" id="KW-1185">Reference proteome</keyword>
<dbReference type="Proteomes" id="UP001166286">
    <property type="component" value="Unassembled WGS sequence"/>
</dbReference>
<sequence length="164" mass="18902">MYTCRTLDGSIEDILNPSFRIVNFDDSPHVVVVSKHLRYAWPALPSEETSSDDVGQFIKTNHERSEEDRERVPLNPDLESPHTPWRDSIYHLWNHVFYDVTNFLAEVHYSVGHFHPPSHDAFALKYLRSQDETPDVVCKSWDANVLLIPAYRPSGVSIRATAQQ</sequence>